<dbReference type="PROSITE" id="PS51832">
    <property type="entry name" value="HD_GYP"/>
    <property type="match status" value="1"/>
</dbReference>
<dbReference type="SUPFAM" id="SSF109604">
    <property type="entry name" value="HD-domain/PDEase-like"/>
    <property type="match status" value="1"/>
</dbReference>
<dbReference type="Gene3D" id="1.10.3210.10">
    <property type="entry name" value="Hypothetical protein af1432"/>
    <property type="match status" value="1"/>
</dbReference>
<dbReference type="AlphaFoldDB" id="A0A1E5L6H3"/>
<dbReference type="OrthoDB" id="9759601at2"/>
<feature type="domain" description="HD-GYP" evidence="1">
    <location>
        <begin position="112"/>
        <end position="307"/>
    </location>
</feature>
<dbReference type="PANTHER" id="PTHR43155">
    <property type="entry name" value="CYCLIC DI-GMP PHOSPHODIESTERASE PA4108-RELATED"/>
    <property type="match status" value="1"/>
</dbReference>
<dbReference type="SMART" id="SM00471">
    <property type="entry name" value="HDc"/>
    <property type="match status" value="1"/>
</dbReference>
<evidence type="ECO:0000313" key="2">
    <source>
        <dbReference type="EMBL" id="OEH85599.1"/>
    </source>
</evidence>
<dbReference type="Pfam" id="PF13487">
    <property type="entry name" value="HD_5"/>
    <property type="match status" value="1"/>
</dbReference>
<keyword evidence="3" id="KW-1185">Reference proteome</keyword>
<dbReference type="RefSeq" id="WP_069701683.1">
    <property type="nucleotide sequence ID" value="NZ_MJAT01000012.1"/>
</dbReference>
<dbReference type="PANTHER" id="PTHR43155:SF2">
    <property type="entry name" value="CYCLIC DI-GMP PHOSPHODIESTERASE PA4108"/>
    <property type="match status" value="1"/>
</dbReference>
<dbReference type="InterPro" id="IPR003607">
    <property type="entry name" value="HD/PDEase_dom"/>
</dbReference>
<reference evidence="2 3" key="1">
    <citation type="submission" date="2016-09" db="EMBL/GenBank/DDBJ databases">
        <title>Desulfuribacillus arsenicus sp. nov., an obligately anaerobic, dissimilatory arsenic- and antimonate-reducing bacterium isolated from anoxic sediments.</title>
        <authorList>
            <person name="Abin C.A."/>
            <person name="Hollibaugh J.T."/>
        </authorList>
    </citation>
    <scope>NUCLEOTIDE SEQUENCE [LARGE SCALE GENOMIC DNA]</scope>
    <source>
        <strain evidence="2 3">MLFW-2</strain>
    </source>
</reference>
<dbReference type="STRING" id="1390249.BHU72_02015"/>
<gene>
    <name evidence="2" type="ORF">BHU72_02015</name>
</gene>
<sequence>MRLIALKNIINETYVLAKSVLSDSGQTLLKAGSTLSPSMVNRLKERGIPFVYIEDPLTDGINPVDAISEETRRKTLQKTTTILNNLFKKKQERIIGSKDLDLRNEINAIITDIQAHPSSMYNLVNIQSMDDYLFHHSVNVGIIAIILGTGMGYTRNQLIELGIGAILHDVGKTLIPLEILNKPDILTEEEYAVMKQHSQYGYEILKDQPGVPLLSAHIAFQHHERWNGSGYPRGISGKEQHEYARIVAIADVYDALTSTRSYRQPFLPHEAVEMLFGAGNFHFDYDLVKLFRDKISIYPVGMSVLLNDERIAVVSEENKISPQRPKVRVIMDRDKKPVKDSYEIDLYLDPKIIIKEVI</sequence>
<dbReference type="CDD" id="cd00077">
    <property type="entry name" value="HDc"/>
    <property type="match status" value="1"/>
</dbReference>
<protein>
    <recommendedName>
        <fullName evidence="1">HD-GYP domain-containing protein</fullName>
    </recommendedName>
</protein>
<dbReference type="InterPro" id="IPR037522">
    <property type="entry name" value="HD_GYP_dom"/>
</dbReference>
<accession>A0A1E5L6H3</accession>
<proteinExistence type="predicted"/>
<name>A0A1E5L6H3_9FIRM</name>
<comment type="caution">
    <text evidence="2">The sequence shown here is derived from an EMBL/GenBank/DDBJ whole genome shotgun (WGS) entry which is preliminary data.</text>
</comment>
<dbReference type="EMBL" id="MJAT01000012">
    <property type="protein sequence ID" value="OEH85599.1"/>
    <property type="molecule type" value="Genomic_DNA"/>
</dbReference>
<evidence type="ECO:0000259" key="1">
    <source>
        <dbReference type="PROSITE" id="PS51832"/>
    </source>
</evidence>
<dbReference type="Proteomes" id="UP000095255">
    <property type="component" value="Unassembled WGS sequence"/>
</dbReference>
<organism evidence="2 3">
    <name type="scientific">Desulfuribacillus stibiiarsenatis</name>
    <dbReference type="NCBI Taxonomy" id="1390249"/>
    <lineage>
        <taxon>Bacteria</taxon>
        <taxon>Bacillati</taxon>
        <taxon>Bacillota</taxon>
        <taxon>Desulfuribacillia</taxon>
        <taxon>Desulfuribacillales</taxon>
        <taxon>Desulfuribacillaceae</taxon>
        <taxon>Desulfuribacillus</taxon>
    </lineage>
</organism>
<evidence type="ECO:0000313" key="3">
    <source>
        <dbReference type="Proteomes" id="UP000095255"/>
    </source>
</evidence>